<reference evidence="1 2" key="1">
    <citation type="submission" date="2019-06" db="EMBL/GenBank/DDBJ databases">
        <title>Genome Sequence of the Brown Rot Fungal Pathogen Monilinia laxa.</title>
        <authorList>
            <person name="De Miccolis Angelini R.M."/>
            <person name="Landi L."/>
            <person name="Abate D."/>
            <person name="Pollastro S."/>
            <person name="Romanazzi G."/>
            <person name="Faretra F."/>
        </authorList>
    </citation>
    <scope>NUCLEOTIDE SEQUENCE [LARGE SCALE GENOMIC DNA]</scope>
    <source>
        <strain evidence="1 2">Mlax316</strain>
    </source>
</reference>
<gene>
    <name evidence="1" type="ORF">EYC80_003153</name>
</gene>
<organism evidence="1 2">
    <name type="scientific">Monilinia laxa</name>
    <name type="common">Brown rot fungus</name>
    <name type="synonym">Sclerotinia laxa</name>
    <dbReference type="NCBI Taxonomy" id="61186"/>
    <lineage>
        <taxon>Eukaryota</taxon>
        <taxon>Fungi</taxon>
        <taxon>Dikarya</taxon>
        <taxon>Ascomycota</taxon>
        <taxon>Pezizomycotina</taxon>
        <taxon>Leotiomycetes</taxon>
        <taxon>Helotiales</taxon>
        <taxon>Sclerotiniaceae</taxon>
        <taxon>Monilinia</taxon>
    </lineage>
</organism>
<dbReference type="EMBL" id="VIGI01000004">
    <property type="protein sequence ID" value="KAB8301267.1"/>
    <property type="molecule type" value="Genomic_DNA"/>
</dbReference>
<sequence length="82" mass="9341">MSKYLFFDETIDDLDSARSSLPIRLTLRWLKEISHLKHVISTLIVAVECTPRPKPIPGSRNGASNYWHVYGLSRYTILGTGH</sequence>
<dbReference type="AlphaFoldDB" id="A0A5N6KCZ6"/>
<dbReference type="Proteomes" id="UP000326757">
    <property type="component" value="Unassembled WGS sequence"/>
</dbReference>
<comment type="caution">
    <text evidence="1">The sequence shown here is derived from an EMBL/GenBank/DDBJ whole genome shotgun (WGS) entry which is preliminary data.</text>
</comment>
<accession>A0A5N6KCZ6</accession>
<evidence type="ECO:0000313" key="1">
    <source>
        <dbReference type="EMBL" id="KAB8301267.1"/>
    </source>
</evidence>
<keyword evidence="2" id="KW-1185">Reference proteome</keyword>
<proteinExistence type="predicted"/>
<protein>
    <submittedName>
        <fullName evidence="1">Uncharacterized protein</fullName>
    </submittedName>
</protein>
<name>A0A5N6KCZ6_MONLA</name>
<evidence type="ECO:0000313" key="2">
    <source>
        <dbReference type="Proteomes" id="UP000326757"/>
    </source>
</evidence>